<protein>
    <submittedName>
        <fullName evidence="1">Uncharacterized protein</fullName>
    </submittedName>
</protein>
<evidence type="ECO:0000313" key="2">
    <source>
        <dbReference type="Proteomes" id="UP001062846"/>
    </source>
</evidence>
<comment type="caution">
    <text evidence="1">The sequence shown here is derived from an EMBL/GenBank/DDBJ whole genome shotgun (WGS) entry which is preliminary data.</text>
</comment>
<dbReference type="EMBL" id="CM046388">
    <property type="protein sequence ID" value="KAI8574275.1"/>
    <property type="molecule type" value="Genomic_DNA"/>
</dbReference>
<evidence type="ECO:0000313" key="1">
    <source>
        <dbReference type="EMBL" id="KAI8574275.1"/>
    </source>
</evidence>
<reference evidence="1" key="1">
    <citation type="submission" date="2022-02" db="EMBL/GenBank/DDBJ databases">
        <title>Plant Genome Project.</title>
        <authorList>
            <person name="Zhang R.-G."/>
        </authorList>
    </citation>
    <scope>NUCLEOTIDE SEQUENCE</scope>
    <source>
        <strain evidence="1">AT1</strain>
    </source>
</reference>
<sequence>MPGMAVPEVNKRLLGQLQEMGFPLAQATRALHFSDNSSIDAAVNWLFDHQNDPDIDQMPLVPVNIEIETSDPSSVAEEVNLKAQELRDRVRIKKENEEKKLEREREKERRRSGKELLEAKSNQEENERERNIALRKAEKEQEKKDRDRIRQKLQQDKAERRRMLGLPVEDPPPSIKSASNLMQQEKVPVKFAIVPTTELMVDCLRSLKRNHKDDGTKAMRAFQTLLIYVRNVAKNPDEEKFRKIRISNPAFQNGRYGEVGFLKWLKAVLQLVATEHLSIFNMEEAIWPQTLGSSRDDLSNFLCLLGLRGGTGSLWNDAMILYPKLQERVGNMKEGTEFLELCGFERVGGEFLFLPRDKVDMEVLKSAGTALNSAITNPFFGLLSK</sequence>
<keyword evidence="2" id="KW-1185">Reference proteome</keyword>
<dbReference type="Proteomes" id="UP001062846">
    <property type="component" value="Chromosome 1"/>
</dbReference>
<organism evidence="1 2">
    <name type="scientific">Rhododendron molle</name>
    <name type="common">Chinese azalea</name>
    <name type="synonym">Azalea mollis</name>
    <dbReference type="NCBI Taxonomy" id="49168"/>
    <lineage>
        <taxon>Eukaryota</taxon>
        <taxon>Viridiplantae</taxon>
        <taxon>Streptophyta</taxon>
        <taxon>Embryophyta</taxon>
        <taxon>Tracheophyta</taxon>
        <taxon>Spermatophyta</taxon>
        <taxon>Magnoliopsida</taxon>
        <taxon>eudicotyledons</taxon>
        <taxon>Gunneridae</taxon>
        <taxon>Pentapetalae</taxon>
        <taxon>asterids</taxon>
        <taxon>Ericales</taxon>
        <taxon>Ericaceae</taxon>
        <taxon>Ericoideae</taxon>
        <taxon>Rhodoreae</taxon>
        <taxon>Rhododendron</taxon>
    </lineage>
</organism>
<gene>
    <name evidence="1" type="ORF">RHMOL_Rhmol01G0341700</name>
</gene>
<name>A0ACC0Q926_RHOML</name>
<accession>A0ACC0Q926</accession>
<proteinExistence type="predicted"/>